<name>A0ABX0K1Y2_9PROT</name>
<keyword evidence="1" id="KW-0408">Iron</keyword>
<accession>A0ABX0K1Y2</accession>
<dbReference type="Gene3D" id="2.30.30.90">
    <property type="match status" value="1"/>
</dbReference>
<dbReference type="SUPFAM" id="SSF50037">
    <property type="entry name" value="C-terminal domain of transcriptional repressors"/>
    <property type="match status" value="1"/>
</dbReference>
<comment type="caution">
    <text evidence="3">The sequence shown here is derived from an EMBL/GenBank/DDBJ whole genome shotgun (WGS) entry which is preliminary data.</text>
</comment>
<protein>
    <submittedName>
        <fullName evidence="3">Ferrous iron transport protein A</fullName>
    </submittedName>
</protein>
<reference evidence="3 4" key="1">
    <citation type="journal article" date="2020" name="Int. J. Syst. Evol. Microbiol.">
        <title>Novel acetic acid bacteria from cider fermentations: Acetobacter conturbans sp. nov. and Acetobacter fallax sp. nov.</title>
        <authorList>
            <person name="Sombolestani A.S."/>
            <person name="Cleenwerck I."/>
            <person name="Cnockaert M."/>
            <person name="Borremans W."/>
            <person name="Wieme A.D."/>
            <person name="De Vuyst L."/>
            <person name="Vandamme P."/>
        </authorList>
    </citation>
    <scope>NUCLEOTIDE SEQUENCE [LARGE SCALE GENOMIC DNA]</scope>
    <source>
        <strain evidence="3 4">LMG 1627</strain>
    </source>
</reference>
<feature type="domain" description="Ferrous iron transporter FeoA-like" evidence="2">
    <location>
        <begin position="1"/>
        <end position="77"/>
    </location>
</feature>
<keyword evidence="4" id="KW-1185">Reference proteome</keyword>
<dbReference type="InterPro" id="IPR008988">
    <property type="entry name" value="Transcriptional_repressor_C"/>
</dbReference>
<dbReference type="Pfam" id="PF04023">
    <property type="entry name" value="FeoA"/>
    <property type="match status" value="1"/>
</dbReference>
<dbReference type="PANTHER" id="PTHR42954">
    <property type="entry name" value="FE(2+) TRANSPORT PROTEIN A"/>
    <property type="match status" value="1"/>
</dbReference>
<dbReference type="InterPro" id="IPR007167">
    <property type="entry name" value="Fe-transptr_FeoA-like"/>
</dbReference>
<dbReference type="InterPro" id="IPR038157">
    <property type="entry name" value="FeoA_core_dom"/>
</dbReference>
<proteinExistence type="predicted"/>
<evidence type="ECO:0000256" key="1">
    <source>
        <dbReference type="ARBA" id="ARBA00023004"/>
    </source>
</evidence>
<dbReference type="RefSeq" id="WP_173570031.1">
    <property type="nucleotide sequence ID" value="NZ_WOSY01000007.1"/>
</dbReference>
<dbReference type="Proteomes" id="UP000631653">
    <property type="component" value="Unassembled WGS sequence"/>
</dbReference>
<dbReference type="EMBL" id="WOSY01000007">
    <property type="protein sequence ID" value="NHN88708.1"/>
    <property type="molecule type" value="Genomic_DNA"/>
</dbReference>
<gene>
    <name evidence="3" type="ORF">GOB81_08700</name>
</gene>
<dbReference type="PANTHER" id="PTHR42954:SF2">
    <property type="entry name" value="FE(2+) TRANSPORT PROTEIN A"/>
    <property type="match status" value="1"/>
</dbReference>
<evidence type="ECO:0000313" key="3">
    <source>
        <dbReference type="EMBL" id="NHN88708.1"/>
    </source>
</evidence>
<sequence length="79" mass="8576">MRLDELSAGMNAVIDHIETRTADDIVARRLGELGFVPGEPVKVVAVGPFGGDPMAVKIGFTRFALRRTEAARVILKERA</sequence>
<dbReference type="InterPro" id="IPR052713">
    <property type="entry name" value="FeoA"/>
</dbReference>
<dbReference type="SMART" id="SM00899">
    <property type="entry name" value="FeoA"/>
    <property type="match status" value="1"/>
</dbReference>
<evidence type="ECO:0000313" key="4">
    <source>
        <dbReference type="Proteomes" id="UP000631653"/>
    </source>
</evidence>
<evidence type="ECO:0000259" key="2">
    <source>
        <dbReference type="SMART" id="SM00899"/>
    </source>
</evidence>
<organism evidence="3 4">
    <name type="scientific">Acetobacter conturbans</name>
    <dbReference type="NCBI Taxonomy" id="1737472"/>
    <lineage>
        <taxon>Bacteria</taxon>
        <taxon>Pseudomonadati</taxon>
        <taxon>Pseudomonadota</taxon>
        <taxon>Alphaproteobacteria</taxon>
        <taxon>Acetobacterales</taxon>
        <taxon>Acetobacteraceae</taxon>
        <taxon>Acetobacter</taxon>
    </lineage>
</organism>